<accession>A0A2H4S7N5</accession>
<dbReference type="SUPFAM" id="SSF54593">
    <property type="entry name" value="Glyoxalase/Bleomycin resistance protein/Dihydroxybiphenyl dioxygenase"/>
    <property type="match status" value="1"/>
</dbReference>
<evidence type="ECO:0000313" key="2">
    <source>
        <dbReference type="EMBL" id="ATY59118.1"/>
    </source>
</evidence>
<name>A0A2H4S7N5_CORMI</name>
<gene>
    <name evidence="2" type="ORF">A9K55_002219</name>
</gene>
<dbReference type="Gene3D" id="3.10.180.10">
    <property type="entry name" value="2,3-Dihydroxybiphenyl 1,2-Dioxygenase, domain 1"/>
    <property type="match status" value="1"/>
</dbReference>
<dbReference type="InterPro" id="IPR053863">
    <property type="entry name" value="Glyoxy/Ble-like_N"/>
</dbReference>
<dbReference type="OrthoDB" id="447346at2759"/>
<feature type="domain" description="VOC" evidence="1">
    <location>
        <begin position="9"/>
        <end position="135"/>
    </location>
</feature>
<dbReference type="PANTHER" id="PTHR33993">
    <property type="entry name" value="GLYOXALASE-RELATED"/>
    <property type="match status" value="1"/>
</dbReference>
<reference evidence="2 3" key="1">
    <citation type="journal article" date="2017" name="BMC Genomics">
        <title>Chromosome level assembly and secondary metabolite potential of the parasitic fungus Cordyceps militaris.</title>
        <authorList>
            <person name="Kramer G.J."/>
            <person name="Nodwell J.R."/>
        </authorList>
    </citation>
    <scope>NUCLEOTIDE SEQUENCE [LARGE SCALE GENOMIC DNA]</scope>
    <source>
        <strain evidence="2 3">ATCC 34164</strain>
    </source>
</reference>
<evidence type="ECO:0000313" key="3">
    <source>
        <dbReference type="Proteomes" id="UP000323067"/>
    </source>
</evidence>
<dbReference type="CDD" id="cd07247">
    <property type="entry name" value="SgaA_N_like"/>
    <property type="match status" value="1"/>
</dbReference>
<sequence length="136" mass="14545">MATPPSIGALFALEIPVTDIERSQNFYTELFGWEFTDVFPRGSHGIQTLHFFTNPAKSINGALLLLDKGMVPKSAGPDAWGLWPTIVVSDVAEAITKVEAMSGGVKTPRLELPGGRGVIGHVMDPDGNVLGLWSQA</sequence>
<dbReference type="InterPro" id="IPR037523">
    <property type="entry name" value="VOC_core"/>
</dbReference>
<organism evidence="2 3">
    <name type="scientific">Cordyceps militaris</name>
    <name type="common">Caterpillar fungus</name>
    <name type="synonym">Clavaria militaris</name>
    <dbReference type="NCBI Taxonomy" id="73501"/>
    <lineage>
        <taxon>Eukaryota</taxon>
        <taxon>Fungi</taxon>
        <taxon>Dikarya</taxon>
        <taxon>Ascomycota</taxon>
        <taxon>Pezizomycotina</taxon>
        <taxon>Sordariomycetes</taxon>
        <taxon>Hypocreomycetidae</taxon>
        <taxon>Hypocreales</taxon>
        <taxon>Cordycipitaceae</taxon>
        <taxon>Cordyceps</taxon>
    </lineage>
</organism>
<proteinExistence type="predicted"/>
<dbReference type="Pfam" id="PF22677">
    <property type="entry name" value="Ble-like_N"/>
    <property type="match status" value="1"/>
</dbReference>
<dbReference type="EMBL" id="CP023322">
    <property type="protein sequence ID" value="ATY59118.1"/>
    <property type="molecule type" value="Genomic_DNA"/>
</dbReference>
<protein>
    <recommendedName>
        <fullName evidence="1">VOC domain-containing protein</fullName>
    </recommendedName>
</protein>
<dbReference type="AlphaFoldDB" id="A0A2H4S7N5"/>
<dbReference type="InterPro" id="IPR029068">
    <property type="entry name" value="Glyas_Bleomycin-R_OHBP_Dase"/>
</dbReference>
<dbReference type="VEuPathDB" id="FungiDB:A9K55_002219"/>
<dbReference type="InterPro" id="IPR052164">
    <property type="entry name" value="Anthracycline_SecMetBiosynth"/>
</dbReference>
<dbReference type="VEuPathDB" id="FungiDB:CCM_09568"/>
<dbReference type="PROSITE" id="PS51819">
    <property type="entry name" value="VOC"/>
    <property type="match status" value="1"/>
</dbReference>
<evidence type="ECO:0000259" key="1">
    <source>
        <dbReference type="PROSITE" id="PS51819"/>
    </source>
</evidence>
<dbReference type="Proteomes" id="UP000323067">
    <property type="component" value="Chromosome iv"/>
</dbReference>
<dbReference type="OMA" id="QICWLEI"/>